<evidence type="ECO:0000256" key="13">
    <source>
        <dbReference type="ARBA" id="ARBA00062687"/>
    </source>
</evidence>
<dbReference type="PIRSF" id="PIRSF005465">
    <property type="entry name" value="GIRK_kir"/>
    <property type="match status" value="1"/>
</dbReference>
<dbReference type="GO" id="GO:0005886">
    <property type="term" value="C:plasma membrane"/>
    <property type="evidence" value="ECO:0007669"/>
    <property type="project" value="TreeGrafter"/>
</dbReference>
<feature type="compositionally biased region" description="Basic and acidic residues" evidence="18">
    <location>
        <begin position="378"/>
        <end position="394"/>
    </location>
</feature>
<evidence type="ECO:0000256" key="4">
    <source>
        <dbReference type="ARBA" id="ARBA00022692"/>
    </source>
</evidence>
<dbReference type="SUPFAM" id="SSF81296">
    <property type="entry name" value="E set domains"/>
    <property type="match status" value="1"/>
</dbReference>
<evidence type="ECO:0000256" key="18">
    <source>
        <dbReference type="SAM" id="MobiDB-lite"/>
    </source>
</evidence>
<evidence type="ECO:0000256" key="2">
    <source>
        <dbReference type="ARBA" id="ARBA00022448"/>
    </source>
</evidence>
<dbReference type="STRING" id="283909.R7T486"/>
<dbReference type="PRINTS" id="PR01320">
    <property type="entry name" value="KIRCHANNEL"/>
</dbReference>
<comment type="subcellular location">
    <subcellularLocation>
        <location evidence="1 17">Membrane</location>
        <topology evidence="1 17">Multi-pass membrane protein</topology>
    </subcellularLocation>
</comment>
<feature type="region of interest" description="Disordered" evidence="18">
    <location>
        <begin position="371"/>
        <end position="394"/>
    </location>
</feature>
<keyword evidence="5 17" id="KW-0851">Voltage-gated channel</keyword>
<gene>
    <name evidence="22" type="ORF">CAPTEDRAFT_226569</name>
</gene>
<dbReference type="Pfam" id="PF01007">
    <property type="entry name" value="IRK"/>
    <property type="match status" value="1"/>
</dbReference>
<dbReference type="GO" id="GO:1990573">
    <property type="term" value="P:potassium ion import across plasma membrane"/>
    <property type="evidence" value="ECO:0007669"/>
    <property type="project" value="TreeGrafter"/>
</dbReference>
<dbReference type="Pfam" id="PF17655">
    <property type="entry name" value="IRK_C"/>
    <property type="match status" value="1"/>
</dbReference>
<dbReference type="GO" id="GO:0005242">
    <property type="term" value="F:inward rectifier potassium channel activity"/>
    <property type="evidence" value="ECO:0007669"/>
    <property type="project" value="InterPro"/>
</dbReference>
<dbReference type="FunFam" id="1.10.287.70:FF:000019">
    <property type="entry name" value="G protein-activated inward rectifier potassium channel 1"/>
    <property type="match status" value="1"/>
</dbReference>
<evidence type="ECO:0000256" key="1">
    <source>
        <dbReference type="ARBA" id="ARBA00004141"/>
    </source>
</evidence>
<evidence type="ECO:0000313" key="22">
    <source>
        <dbReference type="EMBL" id="ELT87586.1"/>
    </source>
</evidence>
<dbReference type="InterPro" id="IPR041647">
    <property type="entry name" value="IRK_C"/>
</dbReference>
<protein>
    <recommendedName>
        <fullName evidence="14">G protein-activated inward rectifier potassium channel 3</fullName>
    </recommendedName>
    <alternativeName>
        <fullName evidence="16">Inward rectifier K(+) channel Kir3.3</fullName>
    </alternativeName>
    <alternativeName>
        <fullName evidence="15">Potassium channel, inwardly rectifying subfamily J member 9</fullName>
    </alternativeName>
</protein>
<feature type="domain" description="Potassium channel inwardly rectifying transmembrane" evidence="20">
    <location>
        <begin position="29"/>
        <end position="169"/>
    </location>
</feature>
<evidence type="ECO:0000256" key="5">
    <source>
        <dbReference type="ARBA" id="ARBA00022882"/>
    </source>
</evidence>
<dbReference type="InterPro" id="IPR013518">
    <property type="entry name" value="K_chnl_inward-rec_Kir_cyto"/>
</dbReference>
<dbReference type="FunFam" id="2.60.40.1400:FF:000001">
    <property type="entry name" value="G protein-activated inward rectifier potassium channel 2"/>
    <property type="match status" value="1"/>
</dbReference>
<feature type="domain" description="Inward rectifier potassium channel C-terminal" evidence="21">
    <location>
        <begin position="176"/>
        <end position="351"/>
    </location>
</feature>
<dbReference type="Gene3D" id="2.60.40.1400">
    <property type="entry name" value="G protein-activated inward rectifier potassium channel 1"/>
    <property type="match status" value="1"/>
</dbReference>
<evidence type="ECO:0000256" key="8">
    <source>
        <dbReference type="ARBA" id="ARBA00023065"/>
    </source>
</evidence>
<reference evidence="24" key="1">
    <citation type="submission" date="2012-12" db="EMBL/GenBank/DDBJ databases">
        <authorList>
            <person name="Hellsten U."/>
            <person name="Grimwood J."/>
            <person name="Chapman J.A."/>
            <person name="Shapiro H."/>
            <person name="Aerts A."/>
            <person name="Otillar R.P."/>
            <person name="Terry A.Y."/>
            <person name="Boore J.L."/>
            <person name="Simakov O."/>
            <person name="Marletaz F."/>
            <person name="Cho S.-J."/>
            <person name="Edsinger-Gonzales E."/>
            <person name="Havlak P."/>
            <person name="Kuo D.-H."/>
            <person name="Larsson T."/>
            <person name="Lv J."/>
            <person name="Arendt D."/>
            <person name="Savage R."/>
            <person name="Osoegawa K."/>
            <person name="de Jong P."/>
            <person name="Lindberg D.R."/>
            <person name="Seaver E.C."/>
            <person name="Weisblat D.A."/>
            <person name="Putnam N.H."/>
            <person name="Grigoriev I.V."/>
            <person name="Rokhsar D.S."/>
        </authorList>
    </citation>
    <scope>NUCLEOTIDE SEQUENCE</scope>
    <source>
        <strain evidence="24">I ESC-2004</strain>
    </source>
</reference>
<evidence type="ECO:0000256" key="6">
    <source>
        <dbReference type="ARBA" id="ARBA00022958"/>
    </source>
</evidence>
<feature type="transmembrane region" description="Helical" evidence="19">
    <location>
        <begin position="64"/>
        <end position="87"/>
    </location>
</feature>
<reference evidence="23" key="3">
    <citation type="submission" date="2015-06" db="UniProtKB">
        <authorList>
            <consortium name="EnsemblMetazoa"/>
        </authorList>
    </citation>
    <scope>IDENTIFICATION</scope>
</reference>
<evidence type="ECO:0000256" key="15">
    <source>
        <dbReference type="ARBA" id="ARBA00076077"/>
    </source>
</evidence>
<evidence type="ECO:0000313" key="24">
    <source>
        <dbReference type="Proteomes" id="UP000014760"/>
    </source>
</evidence>
<keyword evidence="10 17" id="KW-0407">Ion channel</keyword>
<evidence type="ECO:0000256" key="12">
    <source>
        <dbReference type="ARBA" id="ARBA00061604"/>
    </source>
</evidence>
<comment type="subunit">
    <text evidence="13">Associates with KCNJ3/GIRK1 to form a G-protein-activated heteromultimer pore-forming unit. Interacts (via PDZ-binding motif) with SNX27 (via PDZ domain); the interaction is required when endocytosed to prevent degradation in lysosomes and promote recycling to the plasma membrane.</text>
</comment>
<evidence type="ECO:0000259" key="21">
    <source>
        <dbReference type="Pfam" id="PF17655"/>
    </source>
</evidence>
<dbReference type="HOGENOM" id="CLU_022738_11_0_1"/>
<dbReference type="InterPro" id="IPR014756">
    <property type="entry name" value="Ig_E-set"/>
</dbReference>
<keyword evidence="7 19" id="KW-1133">Transmembrane helix</keyword>
<keyword evidence="6 17" id="KW-0630">Potassium</keyword>
<dbReference type="GO" id="GO:0034765">
    <property type="term" value="P:regulation of monoatomic ion transmembrane transport"/>
    <property type="evidence" value="ECO:0007669"/>
    <property type="project" value="TreeGrafter"/>
</dbReference>
<keyword evidence="24" id="KW-1185">Reference proteome</keyword>
<dbReference type="PANTHER" id="PTHR11767">
    <property type="entry name" value="INWARD RECTIFIER POTASSIUM CHANNEL"/>
    <property type="match status" value="1"/>
</dbReference>
<evidence type="ECO:0000256" key="14">
    <source>
        <dbReference type="ARBA" id="ARBA00072191"/>
    </source>
</evidence>
<proteinExistence type="inferred from homology"/>
<feature type="transmembrane region" description="Helical" evidence="19">
    <location>
        <begin position="140"/>
        <end position="164"/>
    </location>
</feature>
<organism evidence="22">
    <name type="scientific">Capitella teleta</name>
    <name type="common">Polychaete worm</name>
    <dbReference type="NCBI Taxonomy" id="283909"/>
    <lineage>
        <taxon>Eukaryota</taxon>
        <taxon>Metazoa</taxon>
        <taxon>Spiralia</taxon>
        <taxon>Lophotrochozoa</taxon>
        <taxon>Annelida</taxon>
        <taxon>Polychaeta</taxon>
        <taxon>Sedentaria</taxon>
        <taxon>Scolecida</taxon>
        <taxon>Capitellidae</taxon>
        <taxon>Capitella</taxon>
    </lineage>
</organism>
<evidence type="ECO:0000256" key="11">
    <source>
        <dbReference type="ARBA" id="ARBA00034430"/>
    </source>
</evidence>
<evidence type="ECO:0000256" key="16">
    <source>
        <dbReference type="ARBA" id="ARBA00081071"/>
    </source>
</evidence>
<reference evidence="22 24" key="2">
    <citation type="journal article" date="2013" name="Nature">
        <title>Insights into bilaterian evolution from three spiralian genomes.</title>
        <authorList>
            <person name="Simakov O."/>
            <person name="Marletaz F."/>
            <person name="Cho S.J."/>
            <person name="Edsinger-Gonzales E."/>
            <person name="Havlak P."/>
            <person name="Hellsten U."/>
            <person name="Kuo D.H."/>
            <person name="Larsson T."/>
            <person name="Lv J."/>
            <person name="Arendt D."/>
            <person name="Savage R."/>
            <person name="Osoegawa K."/>
            <person name="de Jong P."/>
            <person name="Grimwood J."/>
            <person name="Chapman J.A."/>
            <person name="Shapiro H."/>
            <person name="Aerts A."/>
            <person name="Otillar R.P."/>
            <person name="Terry A.Y."/>
            <person name="Boore J.L."/>
            <person name="Grigoriev I.V."/>
            <person name="Lindberg D.R."/>
            <person name="Seaver E.C."/>
            <person name="Weisblat D.A."/>
            <person name="Putnam N.H."/>
            <person name="Rokhsar D.S."/>
        </authorList>
    </citation>
    <scope>NUCLEOTIDE SEQUENCE</scope>
    <source>
        <strain evidence="22 24">I ESC-2004</strain>
    </source>
</reference>
<dbReference type="InterPro" id="IPR040445">
    <property type="entry name" value="Kir_TM"/>
</dbReference>
<dbReference type="EnsemblMetazoa" id="CapteT226569">
    <property type="protein sequence ID" value="CapteP226569"/>
    <property type="gene ID" value="CapteG226569"/>
</dbReference>
<dbReference type="EMBL" id="AMQN01003598">
    <property type="status" value="NOT_ANNOTATED_CDS"/>
    <property type="molecule type" value="Genomic_DNA"/>
</dbReference>
<sequence>MDSVDIPGIITPVARRGRAFAERHTARLVSKVGESNISNQNITGKKGKFVMDLFTTLLDLRWRWCILVFALAFFLSWLGFAVIYYVILIVHEDHLHIDNPDWKPCHTNVYDFTTAFLFSIETQHTIGYGFRSMEPTCPPAVIVLCAQSCIGVFFQCIVTGLIFAKLSRPKRRAETIMFSERAVIIQRDGSLHLLFRVGDMRKTHIIGTSIRAVLVKNRLTKEGEMIPLCQYPLLLQTESSIPGDSFVFLAWPVTVGHHISDQSPLWDVSAEQLLAERFEIVVILEGTVESTGMVTQVRTSYLPSEILWGHRLAPLLTYKKDTGGYKIDHQQFHATIPVNMAECSARELSEREGWKQKNLTLIESGVVAHVNKKPNSAADKEEHERAGEEHCQRS</sequence>
<name>R7T486_CAPTE</name>
<accession>R7T486</accession>
<dbReference type="OMA" id="QTQRMPC"/>
<dbReference type="EMBL" id="KB312243">
    <property type="protein sequence ID" value="ELT87586.1"/>
    <property type="molecule type" value="Genomic_DNA"/>
</dbReference>
<comment type="catalytic activity">
    <reaction evidence="11">
        <text>K(+)(in) = K(+)(out)</text>
        <dbReference type="Rhea" id="RHEA:29463"/>
        <dbReference type="ChEBI" id="CHEBI:29103"/>
    </reaction>
</comment>
<keyword evidence="4 17" id="KW-0812">Transmembrane</keyword>
<dbReference type="Proteomes" id="UP000014760">
    <property type="component" value="Unassembled WGS sequence"/>
</dbReference>
<evidence type="ECO:0000256" key="10">
    <source>
        <dbReference type="ARBA" id="ARBA00023303"/>
    </source>
</evidence>
<evidence type="ECO:0000256" key="19">
    <source>
        <dbReference type="SAM" id="Phobius"/>
    </source>
</evidence>
<comment type="similarity">
    <text evidence="12">Belongs to the inward rectifier-type potassium channel (TC 1.A.2.1) family. KCNJ9 subfamily.</text>
</comment>
<dbReference type="Gene3D" id="1.10.287.70">
    <property type="match status" value="1"/>
</dbReference>
<dbReference type="GO" id="GO:0034702">
    <property type="term" value="C:monoatomic ion channel complex"/>
    <property type="evidence" value="ECO:0007669"/>
    <property type="project" value="UniProtKB-KW"/>
</dbReference>
<evidence type="ECO:0000313" key="23">
    <source>
        <dbReference type="EnsemblMetazoa" id="CapteP226569"/>
    </source>
</evidence>
<evidence type="ECO:0000256" key="17">
    <source>
        <dbReference type="RuleBase" id="RU003822"/>
    </source>
</evidence>
<dbReference type="AlphaFoldDB" id="R7T486"/>
<dbReference type="SUPFAM" id="SSF81324">
    <property type="entry name" value="Voltage-gated potassium channels"/>
    <property type="match status" value="1"/>
</dbReference>
<dbReference type="InterPro" id="IPR016449">
    <property type="entry name" value="K_chnl_inward-rec_Kir"/>
</dbReference>
<evidence type="ECO:0000256" key="7">
    <source>
        <dbReference type="ARBA" id="ARBA00022989"/>
    </source>
</evidence>
<evidence type="ECO:0000256" key="3">
    <source>
        <dbReference type="ARBA" id="ARBA00022538"/>
    </source>
</evidence>
<evidence type="ECO:0000256" key="9">
    <source>
        <dbReference type="ARBA" id="ARBA00023136"/>
    </source>
</evidence>
<dbReference type="PANTHER" id="PTHR11767:SF102">
    <property type="entry name" value="INWARDLY RECTIFYING POTASSIUM CHANNEL 1, ISOFORM F"/>
    <property type="match status" value="1"/>
</dbReference>
<keyword evidence="9 19" id="KW-0472">Membrane</keyword>
<keyword evidence="8 17" id="KW-0406">Ion transport</keyword>
<keyword evidence="3 17" id="KW-0633">Potassium transport</keyword>
<keyword evidence="2 17" id="KW-0813">Transport</keyword>
<evidence type="ECO:0000259" key="20">
    <source>
        <dbReference type="Pfam" id="PF01007"/>
    </source>
</evidence>
<dbReference type="OrthoDB" id="273257at2759"/>